<evidence type="ECO:0000313" key="2">
    <source>
        <dbReference type="EMBL" id="QBZ80891.1"/>
    </source>
</evidence>
<evidence type="ECO:0000313" key="3">
    <source>
        <dbReference type="Proteomes" id="UP001237152"/>
    </source>
</evidence>
<evidence type="ECO:0000256" key="1">
    <source>
        <dbReference type="SAM" id="MobiDB-lite"/>
    </source>
</evidence>
<proteinExistence type="predicted"/>
<organism evidence="2 3">
    <name type="scientific">Pandoravirus celtis</name>
    <dbReference type="NCBI Taxonomy" id="2568002"/>
    <lineage>
        <taxon>Viruses</taxon>
        <taxon>Pandoravirus</taxon>
    </lineage>
</organism>
<name>A0A4D6EGD0_9VIRU</name>
<dbReference type="EMBL" id="MK174290">
    <property type="protein sequence ID" value="QBZ80891.1"/>
    <property type="molecule type" value="Genomic_DNA"/>
</dbReference>
<sequence length="616" mass="63619">MQQQQPLQRRVPRWRPPAPGAATRPTGMGAGTGVEALTQAMGRMAFAPPPLPLPRRARRVVPLGESKSQTAMLAAAIQQPRVADDSVALLLGPETNGTYCPVESIETARGKTIAAGTEANGTVYGRLLGAGTNARVYALVWPAAAPDVPGFAGLDAPLAIKIPTSAIAAPGVTAQADAFMAALPCWDRRRGDYACPIEVEAEALLSALASGLFVDGITPGTVAQMRAFVCPGRASERALCLIQERLGIDTGAGAYVSTVERLPLFLDLVEGRPTGGLAGRVRRIESAAVEVCVSVLHTLAVMQAAFGLNVLDVRPANLLLKALTPGARYFRGADTAAASAFVLAWPSAVGAVPFSGPTTGNGNGSVIATGDGSNEPRDTAQGNGPGLFVLPNRGWLVKVADMGMAAAYRVVRLEPARAVGTGGAQALVASTIAVGTERSSERAAAALDRRAAEARAAYDAARARALDAGSSPAEASAAASAALTDAQVEAIITLSQRLDERRAFGIEPRFVPGYDAHTLVAAMADVCMRWIGRVPSPIALLRDTLDYAIPIEGGGRPAPGAVSRHGPLDALDALYEAARTRRGDAGAYMAAYLPRGPDPRAVLVEVPAGPVLLSNP</sequence>
<accession>A0A4D6EGD0</accession>
<reference evidence="2" key="1">
    <citation type="journal article" date="2019" name="Front. Microbiol.">
        <title>Pandoravirus Celtis Illustrates the Microevolution Processes at Work in the Giant Pandoraviridae Genomes.</title>
        <authorList>
            <person name="Legendre M."/>
            <person name="Alempic J.M."/>
            <person name="Philippe N."/>
            <person name="Lartigue A."/>
            <person name="Jeudy S."/>
            <person name="Poirot O."/>
            <person name="Ta N.T."/>
            <person name="Nin S."/>
            <person name="Coute Y."/>
            <person name="Abergel C."/>
            <person name="Claverie J.M."/>
        </authorList>
    </citation>
    <scope>NUCLEOTIDE SEQUENCE</scope>
</reference>
<protein>
    <submittedName>
        <fullName evidence="2">Uncharacterized protein</fullName>
    </submittedName>
</protein>
<gene>
    <name evidence="2" type="ORF">pclt_cds_293</name>
</gene>
<feature type="region of interest" description="Disordered" evidence="1">
    <location>
        <begin position="1"/>
        <end position="30"/>
    </location>
</feature>
<dbReference type="Proteomes" id="UP001237152">
    <property type="component" value="Segment"/>
</dbReference>